<evidence type="ECO:0000256" key="11">
    <source>
        <dbReference type="ARBA" id="ARBA00022963"/>
    </source>
</evidence>
<dbReference type="InterPro" id="IPR033113">
    <property type="entry name" value="PLA2_histidine"/>
</dbReference>
<keyword evidence="9" id="KW-0378">Hydrolase</keyword>
<comment type="caution">
    <text evidence="17">The sequence shown here is derived from an EMBL/GenBank/DDBJ whole genome shotgun (WGS) entry which is preliminary data.</text>
</comment>
<gene>
    <name evidence="17" type="ORF">NPIL_559401</name>
</gene>
<evidence type="ECO:0000256" key="2">
    <source>
        <dbReference type="ARBA" id="ARBA00001913"/>
    </source>
</evidence>
<dbReference type="GO" id="GO:0004623">
    <property type="term" value="F:phospholipase A2 activity"/>
    <property type="evidence" value="ECO:0007669"/>
    <property type="project" value="UniProtKB-EC"/>
</dbReference>
<evidence type="ECO:0000256" key="10">
    <source>
        <dbReference type="ARBA" id="ARBA00022837"/>
    </source>
</evidence>
<evidence type="ECO:0000256" key="1">
    <source>
        <dbReference type="ARBA" id="ARBA00001604"/>
    </source>
</evidence>
<protein>
    <recommendedName>
        <fullName evidence="6">Phospholipase A2</fullName>
        <ecNumber evidence="5">3.1.1.4</ecNumber>
    </recommendedName>
    <alternativeName>
        <fullName evidence="15">Phosphatidylcholine 2-acylhydrolase</fullName>
    </alternativeName>
</protein>
<keyword evidence="14" id="KW-1015">Disulfide bond</keyword>
<dbReference type="GO" id="GO:0050482">
    <property type="term" value="P:arachidonate secretion"/>
    <property type="evidence" value="ECO:0007669"/>
    <property type="project" value="InterPro"/>
</dbReference>
<feature type="non-terminal residue" evidence="17">
    <location>
        <position position="1"/>
    </location>
</feature>
<evidence type="ECO:0000256" key="6">
    <source>
        <dbReference type="ARBA" id="ARBA00021721"/>
    </source>
</evidence>
<keyword evidence="7" id="KW-0964">Secreted</keyword>
<evidence type="ECO:0000256" key="7">
    <source>
        <dbReference type="ARBA" id="ARBA00022525"/>
    </source>
</evidence>
<dbReference type="InterPro" id="IPR036444">
    <property type="entry name" value="PLipase_A2_dom_sf"/>
</dbReference>
<keyword evidence="12" id="KW-0443">Lipid metabolism</keyword>
<dbReference type="SUPFAM" id="SSF48619">
    <property type="entry name" value="Phospholipase A2, PLA2"/>
    <property type="match status" value="1"/>
</dbReference>
<dbReference type="EC" id="3.1.1.4" evidence="5"/>
<comment type="catalytic activity">
    <reaction evidence="1">
        <text>a 1,2-diacyl-sn-glycero-3-phosphocholine + H2O = a 1-acyl-sn-glycero-3-phosphocholine + a fatty acid + H(+)</text>
        <dbReference type="Rhea" id="RHEA:15801"/>
        <dbReference type="ChEBI" id="CHEBI:15377"/>
        <dbReference type="ChEBI" id="CHEBI:15378"/>
        <dbReference type="ChEBI" id="CHEBI:28868"/>
        <dbReference type="ChEBI" id="CHEBI:57643"/>
        <dbReference type="ChEBI" id="CHEBI:58168"/>
        <dbReference type="EC" id="3.1.1.4"/>
    </reaction>
</comment>
<dbReference type="GO" id="GO:0006644">
    <property type="term" value="P:phospholipid metabolic process"/>
    <property type="evidence" value="ECO:0007669"/>
    <property type="project" value="InterPro"/>
</dbReference>
<keyword evidence="8" id="KW-0479">Metal-binding</keyword>
<dbReference type="Proteomes" id="UP000887013">
    <property type="component" value="Unassembled WGS sequence"/>
</dbReference>
<evidence type="ECO:0000256" key="12">
    <source>
        <dbReference type="ARBA" id="ARBA00023098"/>
    </source>
</evidence>
<evidence type="ECO:0000256" key="15">
    <source>
        <dbReference type="ARBA" id="ARBA00029903"/>
    </source>
</evidence>
<keyword evidence="18" id="KW-1185">Reference proteome</keyword>
<dbReference type="GO" id="GO:0046872">
    <property type="term" value="F:metal ion binding"/>
    <property type="evidence" value="ECO:0007669"/>
    <property type="project" value="UniProtKB-KW"/>
</dbReference>
<dbReference type="PROSITE" id="PS00118">
    <property type="entry name" value="PA2_HIS"/>
    <property type="match status" value="1"/>
</dbReference>
<organism evidence="17 18">
    <name type="scientific">Nephila pilipes</name>
    <name type="common">Giant wood spider</name>
    <name type="synonym">Nephila maculata</name>
    <dbReference type="NCBI Taxonomy" id="299642"/>
    <lineage>
        <taxon>Eukaryota</taxon>
        <taxon>Metazoa</taxon>
        <taxon>Ecdysozoa</taxon>
        <taxon>Arthropoda</taxon>
        <taxon>Chelicerata</taxon>
        <taxon>Arachnida</taxon>
        <taxon>Araneae</taxon>
        <taxon>Araneomorphae</taxon>
        <taxon>Entelegynae</taxon>
        <taxon>Araneoidea</taxon>
        <taxon>Nephilidae</taxon>
        <taxon>Nephila</taxon>
    </lineage>
</organism>
<evidence type="ECO:0000256" key="4">
    <source>
        <dbReference type="ARBA" id="ARBA00009659"/>
    </source>
</evidence>
<feature type="domain" description="Phospholipase A2-like central" evidence="16">
    <location>
        <begin position="51"/>
        <end position="146"/>
    </location>
</feature>
<keyword evidence="13" id="KW-0865">Zymogen</keyword>
<sequence>MQELLDDCAMFSLRRQKREVGECDDNSIDGDGCHEVEPKPEAETTSFWNLIYPGTKWCGAGNIAKNIDDLGIHYGTDICCRAHDNCDDYMDGKEIKYNLTNTSPFTKLHCKCDEQFYECLKTTNTSTSHTVGNLYFNVLRRSCYKLEYPQKCAKYRT</sequence>
<dbReference type="OrthoDB" id="6427402at2759"/>
<name>A0A8X6MAB5_NEPPI</name>
<evidence type="ECO:0000313" key="18">
    <source>
        <dbReference type="Proteomes" id="UP000887013"/>
    </source>
</evidence>
<evidence type="ECO:0000259" key="16">
    <source>
        <dbReference type="Pfam" id="PF05826"/>
    </source>
</evidence>
<dbReference type="PANTHER" id="PTHR12253">
    <property type="entry name" value="RH14732P"/>
    <property type="match status" value="1"/>
</dbReference>
<keyword evidence="10" id="KW-0106">Calcium</keyword>
<accession>A0A8X6MAB5</accession>
<dbReference type="CDD" id="cd04704">
    <property type="entry name" value="PLA2_bee_venom_like"/>
    <property type="match status" value="1"/>
</dbReference>
<evidence type="ECO:0000256" key="8">
    <source>
        <dbReference type="ARBA" id="ARBA00022723"/>
    </source>
</evidence>
<evidence type="ECO:0000256" key="13">
    <source>
        <dbReference type="ARBA" id="ARBA00023145"/>
    </source>
</evidence>
<dbReference type="FunFam" id="1.20.90.10:FF:000002">
    <property type="entry name" value="Phospholipase A2 group III"/>
    <property type="match status" value="1"/>
</dbReference>
<evidence type="ECO:0000256" key="5">
    <source>
        <dbReference type="ARBA" id="ARBA00013278"/>
    </source>
</evidence>
<comment type="subcellular location">
    <subcellularLocation>
        <location evidence="3">Secreted</location>
    </subcellularLocation>
</comment>
<dbReference type="GO" id="GO:0005576">
    <property type="term" value="C:extracellular region"/>
    <property type="evidence" value="ECO:0007669"/>
    <property type="project" value="UniProtKB-SubCell"/>
</dbReference>
<dbReference type="GO" id="GO:0016042">
    <property type="term" value="P:lipid catabolic process"/>
    <property type="evidence" value="ECO:0007669"/>
    <property type="project" value="UniProtKB-KW"/>
</dbReference>
<dbReference type="AlphaFoldDB" id="A0A8X6MAB5"/>
<evidence type="ECO:0000256" key="9">
    <source>
        <dbReference type="ARBA" id="ARBA00022801"/>
    </source>
</evidence>
<evidence type="ECO:0000256" key="14">
    <source>
        <dbReference type="ARBA" id="ARBA00023157"/>
    </source>
</evidence>
<comment type="similarity">
    <text evidence="4">Belongs to the phospholipase A2 family. Group III subfamily.</text>
</comment>
<dbReference type="EMBL" id="BMAW01089290">
    <property type="protein sequence ID" value="GFS39049.1"/>
    <property type="molecule type" value="Genomic_DNA"/>
</dbReference>
<keyword evidence="11" id="KW-0442">Lipid degradation</keyword>
<proteinExistence type="inferred from homology"/>
<dbReference type="Pfam" id="PF05826">
    <property type="entry name" value="Phospholip_A2_2"/>
    <property type="match status" value="1"/>
</dbReference>
<evidence type="ECO:0000313" key="17">
    <source>
        <dbReference type="EMBL" id="GFS39049.1"/>
    </source>
</evidence>
<dbReference type="InterPro" id="IPR016090">
    <property type="entry name" value="PLA2-like_dom"/>
</dbReference>
<reference evidence="17" key="1">
    <citation type="submission" date="2020-08" db="EMBL/GenBank/DDBJ databases">
        <title>Multicomponent nature underlies the extraordinary mechanical properties of spider dragline silk.</title>
        <authorList>
            <person name="Kono N."/>
            <person name="Nakamura H."/>
            <person name="Mori M."/>
            <person name="Yoshida Y."/>
            <person name="Ohtoshi R."/>
            <person name="Malay A.D."/>
            <person name="Moran D.A.P."/>
            <person name="Tomita M."/>
            <person name="Numata K."/>
            <person name="Arakawa K."/>
        </authorList>
    </citation>
    <scope>NUCLEOTIDE SEQUENCE</scope>
</reference>
<evidence type="ECO:0000256" key="3">
    <source>
        <dbReference type="ARBA" id="ARBA00004613"/>
    </source>
</evidence>
<comment type="cofactor">
    <cofactor evidence="2">
        <name>Ca(2+)</name>
        <dbReference type="ChEBI" id="CHEBI:29108"/>
    </cofactor>
</comment>
<dbReference type="Gene3D" id="1.20.90.10">
    <property type="entry name" value="Phospholipase A2 domain"/>
    <property type="match status" value="1"/>
</dbReference>